<feature type="compositionally biased region" description="Basic and acidic residues" evidence="1">
    <location>
        <begin position="107"/>
        <end position="117"/>
    </location>
</feature>
<sequence>MSHAPEAAVHGWGSSTRGEHLPSNWAALRDAAWRRHHGLCQHVRYDTGRPCLAPGDAVDHKVPVSQGGTSRPENLWVLCKYHHDKKTAREAAAARRTRRGAAARQVSGERGRTLGSL</sequence>
<reference evidence="3 4" key="1">
    <citation type="submission" date="2019-06" db="EMBL/GenBank/DDBJ databases">
        <title>Whole genome shotgun sequence of Streptomyces cacaoi subsp. cacaoi NBRC 12748.</title>
        <authorList>
            <person name="Hosoyama A."/>
            <person name="Uohara A."/>
            <person name="Ohji S."/>
            <person name="Ichikawa N."/>
        </authorList>
    </citation>
    <scope>NUCLEOTIDE SEQUENCE [LARGE SCALE GENOMIC DNA]</scope>
    <source>
        <strain evidence="3 4">NBRC 12748</strain>
    </source>
</reference>
<dbReference type="Pfam" id="PF01844">
    <property type="entry name" value="HNH"/>
    <property type="match status" value="1"/>
</dbReference>
<dbReference type="CDD" id="cd00085">
    <property type="entry name" value="HNHc"/>
    <property type="match status" value="1"/>
</dbReference>
<dbReference type="InterPro" id="IPR002711">
    <property type="entry name" value="HNH"/>
</dbReference>
<evidence type="ECO:0000313" key="4">
    <source>
        <dbReference type="Proteomes" id="UP000319210"/>
    </source>
</evidence>
<dbReference type="GO" id="GO:0004519">
    <property type="term" value="F:endonuclease activity"/>
    <property type="evidence" value="ECO:0007669"/>
    <property type="project" value="InterPro"/>
</dbReference>
<proteinExistence type="predicted"/>
<organism evidence="3 4">
    <name type="scientific">Streptomyces cacaoi</name>
    <dbReference type="NCBI Taxonomy" id="1898"/>
    <lineage>
        <taxon>Bacteria</taxon>
        <taxon>Bacillati</taxon>
        <taxon>Actinomycetota</taxon>
        <taxon>Actinomycetes</taxon>
        <taxon>Kitasatosporales</taxon>
        <taxon>Streptomycetaceae</taxon>
        <taxon>Streptomyces</taxon>
    </lineage>
</organism>
<dbReference type="Proteomes" id="UP000319210">
    <property type="component" value="Unassembled WGS sequence"/>
</dbReference>
<name>A0A4Y3QYE6_STRCI</name>
<accession>A0A4Y3QYE6</accession>
<feature type="domain" description="HNH" evidence="2">
    <location>
        <begin position="56"/>
        <end position="89"/>
    </location>
</feature>
<comment type="caution">
    <text evidence="3">The sequence shown here is derived from an EMBL/GenBank/DDBJ whole genome shotgun (WGS) entry which is preliminary data.</text>
</comment>
<keyword evidence="4" id="KW-1185">Reference proteome</keyword>
<evidence type="ECO:0000313" key="3">
    <source>
        <dbReference type="EMBL" id="GEB50434.1"/>
    </source>
</evidence>
<dbReference type="AlphaFoldDB" id="A0A4Y3QYE6"/>
<dbReference type="GO" id="GO:0003676">
    <property type="term" value="F:nucleic acid binding"/>
    <property type="evidence" value="ECO:0007669"/>
    <property type="project" value="InterPro"/>
</dbReference>
<protein>
    <recommendedName>
        <fullName evidence="2">HNH domain-containing protein</fullName>
    </recommendedName>
</protein>
<dbReference type="GO" id="GO:0008270">
    <property type="term" value="F:zinc ion binding"/>
    <property type="evidence" value="ECO:0007669"/>
    <property type="project" value="InterPro"/>
</dbReference>
<gene>
    <name evidence="3" type="ORF">SCA03_29850</name>
</gene>
<dbReference type="Gene3D" id="1.10.30.50">
    <property type="match status" value="1"/>
</dbReference>
<dbReference type="RefSeq" id="WP_086814140.1">
    <property type="nucleotide sequence ID" value="NZ_BJMM01000012.1"/>
</dbReference>
<dbReference type="InterPro" id="IPR003615">
    <property type="entry name" value="HNH_nuc"/>
</dbReference>
<feature type="region of interest" description="Disordered" evidence="1">
    <location>
        <begin position="89"/>
        <end position="117"/>
    </location>
</feature>
<evidence type="ECO:0000259" key="2">
    <source>
        <dbReference type="Pfam" id="PF01844"/>
    </source>
</evidence>
<feature type="region of interest" description="Disordered" evidence="1">
    <location>
        <begin position="1"/>
        <end position="21"/>
    </location>
</feature>
<evidence type="ECO:0000256" key="1">
    <source>
        <dbReference type="SAM" id="MobiDB-lite"/>
    </source>
</evidence>
<dbReference type="EMBL" id="BJMM01000012">
    <property type="protein sequence ID" value="GEB50434.1"/>
    <property type="molecule type" value="Genomic_DNA"/>
</dbReference>